<name>A0ABU6YN69_9FABA</name>
<keyword evidence="3" id="KW-1185">Reference proteome</keyword>
<comment type="caution">
    <text evidence="2">The sequence shown here is derived from an EMBL/GenBank/DDBJ whole genome shotgun (WGS) entry which is preliminary data.</text>
</comment>
<reference evidence="2 3" key="1">
    <citation type="journal article" date="2023" name="Plants (Basel)">
        <title>Bridging the Gap: Combining Genomics and Transcriptomics Approaches to Understand Stylosanthes scabra, an Orphan Legume from the Brazilian Caatinga.</title>
        <authorList>
            <person name="Ferreira-Neto J.R.C."/>
            <person name="da Silva M.D."/>
            <person name="Binneck E."/>
            <person name="de Melo N.F."/>
            <person name="da Silva R.H."/>
            <person name="de Melo A.L.T.M."/>
            <person name="Pandolfi V."/>
            <person name="Bustamante F.O."/>
            <person name="Brasileiro-Vidal A.C."/>
            <person name="Benko-Iseppon A.M."/>
        </authorList>
    </citation>
    <scope>NUCLEOTIDE SEQUENCE [LARGE SCALE GENOMIC DNA]</scope>
    <source>
        <tissue evidence="2">Leaves</tissue>
    </source>
</reference>
<accession>A0ABU6YN69</accession>
<evidence type="ECO:0000256" key="1">
    <source>
        <dbReference type="SAM" id="MobiDB-lite"/>
    </source>
</evidence>
<feature type="compositionally biased region" description="Basic and acidic residues" evidence="1">
    <location>
        <begin position="104"/>
        <end position="134"/>
    </location>
</feature>
<sequence length="192" mass="21104">MVVPLFLNNPKGIADLTASSSKDLLAKLRNFEMNRAKIAAQRQNYGIQEVSSGAVEDEDKQGQLATKGKNMNVLNVTSAQSKLKEGDFATKGVNQPLTRLKATESDLKDGEFGTKGMHKNDNRAEMGTENKKECIASQNKSKEGPPLPKRIKKSVPKKLDFSFLQRTFDSISRKVNTVAPLTSGEQQNIPPE</sequence>
<proteinExistence type="predicted"/>
<evidence type="ECO:0000313" key="2">
    <source>
        <dbReference type="EMBL" id="MED6210719.1"/>
    </source>
</evidence>
<feature type="region of interest" description="Disordered" evidence="1">
    <location>
        <begin position="104"/>
        <end position="156"/>
    </location>
</feature>
<evidence type="ECO:0000313" key="3">
    <source>
        <dbReference type="Proteomes" id="UP001341840"/>
    </source>
</evidence>
<organism evidence="2 3">
    <name type="scientific">Stylosanthes scabra</name>
    <dbReference type="NCBI Taxonomy" id="79078"/>
    <lineage>
        <taxon>Eukaryota</taxon>
        <taxon>Viridiplantae</taxon>
        <taxon>Streptophyta</taxon>
        <taxon>Embryophyta</taxon>
        <taxon>Tracheophyta</taxon>
        <taxon>Spermatophyta</taxon>
        <taxon>Magnoliopsida</taxon>
        <taxon>eudicotyledons</taxon>
        <taxon>Gunneridae</taxon>
        <taxon>Pentapetalae</taxon>
        <taxon>rosids</taxon>
        <taxon>fabids</taxon>
        <taxon>Fabales</taxon>
        <taxon>Fabaceae</taxon>
        <taxon>Papilionoideae</taxon>
        <taxon>50 kb inversion clade</taxon>
        <taxon>dalbergioids sensu lato</taxon>
        <taxon>Dalbergieae</taxon>
        <taxon>Pterocarpus clade</taxon>
        <taxon>Stylosanthes</taxon>
    </lineage>
</organism>
<protein>
    <submittedName>
        <fullName evidence="2">Uncharacterized protein</fullName>
    </submittedName>
</protein>
<gene>
    <name evidence="2" type="ORF">PIB30_066768</name>
</gene>
<dbReference type="EMBL" id="JASCZI010242341">
    <property type="protein sequence ID" value="MED6210719.1"/>
    <property type="molecule type" value="Genomic_DNA"/>
</dbReference>
<dbReference type="Proteomes" id="UP001341840">
    <property type="component" value="Unassembled WGS sequence"/>
</dbReference>